<name>A0A2D4HUE8_MICLE</name>
<protein>
    <submittedName>
        <fullName evidence="1">Uncharacterized protein</fullName>
    </submittedName>
</protein>
<proteinExistence type="predicted"/>
<evidence type="ECO:0000313" key="1">
    <source>
        <dbReference type="EMBL" id="LAA75580.1"/>
    </source>
</evidence>
<dbReference type="AlphaFoldDB" id="A0A2D4HUE8"/>
<accession>A0A2D4HUE8</accession>
<reference evidence="1" key="2">
    <citation type="submission" date="2017-11" db="EMBL/GenBank/DDBJ databases">
        <title>Coralsnake Venomics: Analyses of Venom Gland Transcriptomes and Proteomes of Six Brazilian Taxa.</title>
        <authorList>
            <person name="Aird S.D."/>
            <person name="Jorge da Silva N."/>
            <person name="Qiu L."/>
            <person name="Villar-Briones A."/>
            <person name="Aparecida-Saddi V."/>
            <person name="Campos-Telles M.P."/>
            <person name="Grau M."/>
            <person name="Mikheyev A.S."/>
        </authorList>
    </citation>
    <scope>NUCLEOTIDE SEQUENCE</scope>
    <source>
        <tissue evidence="1">Venom_gland</tissue>
    </source>
</reference>
<sequence length="102" mass="11392">MVSSSNKCIQHKTNTETFLTLKEQFYLDTPSWPSLAVSFPVLKVSRLSTPVYAENFQFPKTICHMVQTRMGNKSPGNFAPPSFGQAAVSHPSWATRHIVLGH</sequence>
<dbReference type="EMBL" id="IACK01051788">
    <property type="protein sequence ID" value="LAA75580.1"/>
    <property type="molecule type" value="Transcribed_RNA"/>
</dbReference>
<reference evidence="1" key="1">
    <citation type="submission" date="2017-07" db="EMBL/GenBank/DDBJ databases">
        <authorList>
            <person name="Mikheyev A."/>
            <person name="Grau M."/>
        </authorList>
    </citation>
    <scope>NUCLEOTIDE SEQUENCE</scope>
    <source>
        <tissue evidence="1">Venom_gland</tissue>
    </source>
</reference>
<organism evidence="1">
    <name type="scientific">Micrurus lemniscatus lemniscatus</name>
    <dbReference type="NCBI Taxonomy" id="129467"/>
    <lineage>
        <taxon>Eukaryota</taxon>
        <taxon>Metazoa</taxon>
        <taxon>Chordata</taxon>
        <taxon>Craniata</taxon>
        <taxon>Vertebrata</taxon>
        <taxon>Euteleostomi</taxon>
        <taxon>Lepidosauria</taxon>
        <taxon>Squamata</taxon>
        <taxon>Bifurcata</taxon>
        <taxon>Unidentata</taxon>
        <taxon>Episquamata</taxon>
        <taxon>Toxicofera</taxon>
        <taxon>Serpentes</taxon>
        <taxon>Colubroidea</taxon>
        <taxon>Elapidae</taxon>
        <taxon>Elapinae</taxon>
        <taxon>Micrurus</taxon>
    </lineage>
</organism>